<evidence type="ECO:0000256" key="2">
    <source>
        <dbReference type="RuleBase" id="RU363116"/>
    </source>
</evidence>
<dbReference type="STRING" id="988480.A0A075AV49"/>
<reference evidence="3 4" key="1">
    <citation type="journal article" date="2013" name="Curr. Biol.">
        <title>Shared signatures of parasitism and phylogenomics unite Cryptomycota and microsporidia.</title>
        <authorList>
            <person name="James T.Y."/>
            <person name="Pelin A."/>
            <person name="Bonen L."/>
            <person name="Ahrendt S."/>
            <person name="Sain D."/>
            <person name="Corradi N."/>
            <person name="Stajich J.E."/>
        </authorList>
    </citation>
    <scope>NUCLEOTIDE SEQUENCE [LARGE SCALE GENOMIC DNA]</scope>
    <source>
        <strain evidence="3 4">CSF55</strain>
    </source>
</reference>
<organism evidence="3 4">
    <name type="scientific">Rozella allomycis (strain CSF55)</name>
    <dbReference type="NCBI Taxonomy" id="988480"/>
    <lineage>
        <taxon>Eukaryota</taxon>
        <taxon>Fungi</taxon>
        <taxon>Fungi incertae sedis</taxon>
        <taxon>Cryptomycota</taxon>
        <taxon>Cryptomycota incertae sedis</taxon>
        <taxon>Rozella</taxon>
    </lineage>
</organism>
<protein>
    <recommendedName>
        <fullName evidence="2">Phospholipid scramblase</fullName>
    </recommendedName>
</protein>
<gene>
    <name evidence="3" type="ORF">O9G_003183</name>
</gene>
<dbReference type="PANTHER" id="PTHR23248:SF9">
    <property type="entry name" value="PHOSPHOLIPID SCRAMBLASE"/>
    <property type="match status" value="1"/>
</dbReference>
<evidence type="ECO:0000256" key="1">
    <source>
        <dbReference type="ARBA" id="ARBA00005350"/>
    </source>
</evidence>
<name>A0A075AV49_ROZAC</name>
<dbReference type="Pfam" id="PF03803">
    <property type="entry name" value="Scramblase"/>
    <property type="match status" value="2"/>
</dbReference>
<evidence type="ECO:0000313" key="3">
    <source>
        <dbReference type="EMBL" id="EPZ34103.1"/>
    </source>
</evidence>
<dbReference type="Proteomes" id="UP000030755">
    <property type="component" value="Unassembled WGS sequence"/>
</dbReference>
<keyword evidence="4" id="KW-1185">Reference proteome</keyword>
<accession>A0A075AV49</accession>
<proteinExistence type="inferred from homology"/>
<dbReference type="HOGENOM" id="CLU_023808_0_0_1"/>
<evidence type="ECO:0000313" key="4">
    <source>
        <dbReference type="Proteomes" id="UP000030755"/>
    </source>
</evidence>
<sequence length="220" mass="25383">MTRDIAEKKKTDIIKSVPNLTDILSNDVLVICRQIEWMRIVTGFDQANQYVIYDQNAKSNTIGRMFTRQIAGTHRPFEAFVLDLNSNVIMKINRPFTLINSKLTVTDGTNGNIFGLIHQKNNQFASINEGFLAWDFTLRDEVGKPLSYITRNWTNLAQEVKTFRKIYQLFTDAGKYVVQFKNIPGQSRELTFEEKAVTLGCSTAIDLDYFTRYLKFRSVK</sequence>
<dbReference type="OMA" id="NTIGRMF"/>
<dbReference type="GO" id="GO:0017128">
    <property type="term" value="F:phospholipid scramblase activity"/>
    <property type="evidence" value="ECO:0007669"/>
    <property type="project" value="InterPro"/>
</dbReference>
<dbReference type="OrthoDB" id="191150at2759"/>
<dbReference type="PANTHER" id="PTHR23248">
    <property type="entry name" value="PHOSPHOLIPID SCRAMBLASE-RELATED"/>
    <property type="match status" value="1"/>
</dbReference>
<dbReference type="InterPro" id="IPR005552">
    <property type="entry name" value="Scramblase"/>
</dbReference>
<dbReference type="AlphaFoldDB" id="A0A075AV49"/>
<dbReference type="GO" id="GO:0005886">
    <property type="term" value="C:plasma membrane"/>
    <property type="evidence" value="ECO:0007669"/>
    <property type="project" value="TreeGrafter"/>
</dbReference>
<dbReference type="EMBL" id="KE560993">
    <property type="protein sequence ID" value="EPZ34103.1"/>
    <property type="molecule type" value="Genomic_DNA"/>
</dbReference>
<comment type="similarity">
    <text evidence="1 2">Belongs to the phospholipid scramblase family.</text>
</comment>